<proteinExistence type="predicted"/>
<dbReference type="Gramene" id="KOM36408">
    <property type="protein sequence ID" value="KOM36408"/>
    <property type="gene ID" value="LR48_Vigan02g255800"/>
</dbReference>
<evidence type="ECO:0000313" key="3">
    <source>
        <dbReference type="Proteomes" id="UP000053144"/>
    </source>
</evidence>
<evidence type="ECO:0000313" key="2">
    <source>
        <dbReference type="EMBL" id="KOM36408.1"/>
    </source>
</evidence>
<keyword evidence="1" id="KW-0732">Signal</keyword>
<dbReference type="EMBL" id="CM003372">
    <property type="protein sequence ID" value="KOM36408.1"/>
    <property type="molecule type" value="Genomic_DNA"/>
</dbReference>
<feature type="signal peptide" evidence="1">
    <location>
        <begin position="1"/>
        <end position="22"/>
    </location>
</feature>
<accession>A0A0L9U0Q6</accession>
<dbReference type="AlphaFoldDB" id="A0A0L9U0Q6"/>
<organism evidence="2 3">
    <name type="scientific">Phaseolus angularis</name>
    <name type="common">Azuki bean</name>
    <name type="synonym">Vigna angularis</name>
    <dbReference type="NCBI Taxonomy" id="3914"/>
    <lineage>
        <taxon>Eukaryota</taxon>
        <taxon>Viridiplantae</taxon>
        <taxon>Streptophyta</taxon>
        <taxon>Embryophyta</taxon>
        <taxon>Tracheophyta</taxon>
        <taxon>Spermatophyta</taxon>
        <taxon>Magnoliopsida</taxon>
        <taxon>eudicotyledons</taxon>
        <taxon>Gunneridae</taxon>
        <taxon>Pentapetalae</taxon>
        <taxon>rosids</taxon>
        <taxon>fabids</taxon>
        <taxon>Fabales</taxon>
        <taxon>Fabaceae</taxon>
        <taxon>Papilionoideae</taxon>
        <taxon>50 kb inversion clade</taxon>
        <taxon>NPAAA clade</taxon>
        <taxon>indigoferoid/millettioid clade</taxon>
        <taxon>Phaseoleae</taxon>
        <taxon>Vigna</taxon>
    </lineage>
</organism>
<evidence type="ECO:0000256" key="1">
    <source>
        <dbReference type="SAM" id="SignalP"/>
    </source>
</evidence>
<reference evidence="3" key="1">
    <citation type="journal article" date="2015" name="Proc. Natl. Acad. Sci. U.S.A.">
        <title>Genome sequencing of adzuki bean (Vigna angularis) provides insight into high starch and low fat accumulation and domestication.</title>
        <authorList>
            <person name="Yang K."/>
            <person name="Tian Z."/>
            <person name="Chen C."/>
            <person name="Luo L."/>
            <person name="Zhao B."/>
            <person name="Wang Z."/>
            <person name="Yu L."/>
            <person name="Li Y."/>
            <person name="Sun Y."/>
            <person name="Li W."/>
            <person name="Chen Y."/>
            <person name="Li Y."/>
            <person name="Zhang Y."/>
            <person name="Ai D."/>
            <person name="Zhao J."/>
            <person name="Shang C."/>
            <person name="Ma Y."/>
            <person name="Wu B."/>
            <person name="Wang M."/>
            <person name="Gao L."/>
            <person name="Sun D."/>
            <person name="Zhang P."/>
            <person name="Guo F."/>
            <person name="Wang W."/>
            <person name="Li Y."/>
            <person name="Wang J."/>
            <person name="Varshney R.K."/>
            <person name="Wang J."/>
            <person name="Ling H.Q."/>
            <person name="Wan P."/>
        </authorList>
    </citation>
    <scope>NUCLEOTIDE SEQUENCE</scope>
    <source>
        <strain evidence="3">cv. Jingnong 6</strain>
    </source>
</reference>
<name>A0A0L9U0Q6_PHAAN</name>
<feature type="chain" id="PRO_5005595255" evidence="1">
    <location>
        <begin position="23"/>
        <end position="219"/>
    </location>
</feature>
<dbReference type="Proteomes" id="UP000053144">
    <property type="component" value="Chromosome 2"/>
</dbReference>
<gene>
    <name evidence="2" type="ORF">LR48_Vigan02g255800</name>
</gene>
<protein>
    <submittedName>
        <fullName evidence="2">Uncharacterized protein</fullName>
    </submittedName>
</protein>
<sequence length="219" mass="25240">MTSRWGIRSRVVACVLWPVLEALNPPTTSPVQKKTRAGNGVYDPPIWNVLSGVQLSYLRNIGMIRQRKRSSGELFTLKPEHGWKVAKCLEVILAGETRGKDETAESKKRTGRWRRVDRRGRSVVVEGGSPWRKDRRGGWIAAVETDEINYGNSAPEKIINGCRKRNNRWQRFRKPAEPRRRLVWRQRRRNNDGQTPHESGSIGIFLIVKIAHRQPRMTS</sequence>